<dbReference type="Gene3D" id="3.40.50.2000">
    <property type="entry name" value="Glycogen Phosphorylase B"/>
    <property type="match status" value="1"/>
</dbReference>
<evidence type="ECO:0000259" key="3">
    <source>
        <dbReference type="Pfam" id="PF13439"/>
    </source>
</evidence>
<dbReference type="InterPro" id="IPR028098">
    <property type="entry name" value="Glyco_trans_4-like_N"/>
</dbReference>
<dbReference type="EMBL" id="CP015453">
    <property type="protein sequence ID" value="AWH97567.1"/>
    <property type="molecule type" value="Genomic_DNA"/>
</dbReference>
<sequence length="367" mass="39270">MPAGHDYVRHAVGSAAGVLVLDDPLLDPADPGRWWPHPALEAAERPEVLDGADLVHVHFGYEHRSPGQVAGFVSAVRGRGLPLVVTVHDLRNPHEADPAAHLERTGHLVRGADAVITLTEGAADEIRRRWGANAQVIPHPRLMPAGTTEPYRLRRLDRTRLRQPGHPSRLQGSGPVGRPAGGRIVGVVMGSLRAGIAAEGLLPHLADALPDGVALVVMVRATALTAARAPDHARHEAALALDRLAERPDIEIRPHDLLTDDELCRSLAGFDALVLPHRHGTHSGWLELCRDLGLPPVIPDVGYLVEQWGSDTGRYDPEDPRVDELRRALAAALSAPPVPARAADAEDEAVAAAHTALYRGTVQTACS</sequence>
<dbReference type="Proteomes" id="UP000244903">
    <property type="component" value="Chromosome"/>
</dbReference>
<name>A0AAD0JTF6_9ACTN</name>
<protein>
    <recommendedName>
        <fullName evidence="3">Glycosyltransferase subfamily 4-like N-terminal domain-containing protein</fullName>
    </recommendedName>
</protein>
<reference evidence="4 5" key="1">
    <citation type="submission" date="2016-04" db="EMBL/GenBank/DDBJ databases">
        <title>Complete genome sequence of the haloalkaliphilic hydrocarbon-degrading bacterium Dietzia psychralcaliphila ILA-1T, isolated from a drain of a fish product-processing plant.</title>
        <authorList>
            <person name="Zhao J."/>
            <person name="Hu B."/>
            <person name="Geng S."/>
            <person name="Nie Y."/>
            <person name="Tang Y."/>
        </authorList>
    </citation>
    <scope>NUCLEOTIDE SEQUENCE [LARGE SCALE GENOMIC DNA]</scope>
    <source>
        <strain evidence="4 5">ILA-1</strain>
    </source>
</reference>
<dbReference type="Pfam" id="PF13439">
    <property type="entry name" value="Glyco_transf_4"/>
    <property type="match status" value="1"/>
</dbReference>
<feature type="domain" description="Glycosyltransferase subfamily 4-like N-terminal" evidence="3">
    <location>
        <begin position="26"/>
        <end position="139"/>
    </location>
</feature>
<keyword evidence="2" id="KW-0808">Transferase</keyword>
<dbReference type="SUPFAM" id="SSF53756">
    <property type="entry name" value="UDP-Glycosyltransferase/glycogen phosphorylase"/>
    <property type="match status" value="1"/>
</dbReference>
<keyword evidence="5" id="KW-1185">Reference proteome</keyword>
<proteinExistence type="predicted"/>
<keyword evidence="1" id="KW-0328">Glycosyltransferase</keyword>
<evidence type="ECO:0000313" key="5">
    <source>
        <dbReference type="Proteomes" id="UP000244903"/>
    </source>
</evidence>
<organism evidence="4 5">
    <name type="scientific">Dietzia psychralcaliphila</name>
    <dbReference type="NCBI Taxonomy" id="139021"/>
    <lineage>
        <taxon>Bacteria</taxon>
        <taxon>Bacillati</taxon>
        <taxon>Actinomycetota</taxon>
        <taxon>Actinomycetes</taxon>
        <taxon>Mycobacteriales</taxon>
        <taxon>Dietziaceae</taxon>
        <taxon>Dietzia</taxon>
    </lineage>
</organism>
<evidence type="ECO:0000256" key="2">
    <source>
        <dbReference type="ARBA" id="ARBA00022679"/>
    </source>
</evidence>
<dbReference type="AlphaFoldDB" id="A0AAD0JTF6"/>
<accession>A0AAD0JTF6</accession>
<dbReference type="KEGG" id="dpc:A6048_16740"/>
<gene>
    <name evidence="4" type="ORF">A6048_16740</name>
</gene>
<evidence type="ECO:0000313" key="4">
    <source>
        <dbReference type="EMBL" id="AWH97567.1"/>
    </source>
</evidence>
<evidence type="ECO:0000256" key="1">
    <source>
        <dbReference type="ARBA" id="ARBA00022676"/>
    </source>
</evidence>
<dbReference type="GO" id="GO:0016757">
    <property type="term" value="F:glycosyltransferase activity"/>
    <property type="evidence" value="ECO:0007669"/>
    <property type="project" value="UniProtKB-KW"/>
</dbReference>